<feature type="transmembrane region" description="Helical" evidence="6">
    <location>
        <begin position="120"/>
        <end position="137"/>
    </location>
</feature>
<dbReference type="Proteomes" id="UP001293593">
    <property type="component" value="Unassembled WGS sequence"/>
</dbReference>
<dbReference type="PANTHER" id="PTHR10994:SF145">
    <property type="entry name" value="RETICULON-LIKE PROTEIN B13"/>
    <property type="match status" value="1"/>
</dbReference>
<comment type="caution">
    <text evidence="8">The sequence shown here is derived from an EMBL/GenBank/DDBJ whole genome shotgun (WGS) entry which is preliminary data.</text>
</comment>
<dbReference type="InterPro" id="IPR003388">
    <property type="entry name" value="Reticulon"/>
</dbReference>
<dbReference type="AlphaFoldDB" id="A0AAE1MJ41"/>
<feature type="domain" description="Reticulon" evidence="7">
    <location>
        <begin position="17"/>
        <end position="214"/>
    </location>
</feature>
<dbReference type="PANTHER" id="PTHR10994">
    <property type="entry name" value="RETICULON"/>
    <property type="match status" value="1"/>
</dbReference>
<evidence type="ECO:0000256" key="3">
    <source>
        <dbReference type="ARBA" id="ARBA00022824"/>
    </source>
</evidence>
<evidence type="ECO:0000313" key="9">
    <source>
        <dbReference type="Proteomes" id="UP001293593"/>
    </source>
</evidence>
<dbReference type="GO" id="GO:0009617">
    <property type="term" value="P:response to bacterium"/>
    <property type="evidence" value="ECO:0007669"/>
    <property type="project" value="InterPro"/>
</dbReference>
<evidence type="ECO:0000256" key="5">
    <source>
        <dbReference type="ARBA" id="ARBA00023136"/>
    </source>
</evidence>
<proteinExistence type="predicted"/>
<dbReference type="GO" id="GO:0005789">
    <property type="term" value="C:endoplasmic reticulum membrane"/>
    <property type="evidence" value="ECO:0007669"/>
    <property type="project" value="UniProtKB-SubCell"/>
</dbReference>
<evidence type="ECO:0000313" key="8">
    <source>
        <dbReference type="EMBL" id="KAK4262256.1"/>
    </source>
</evidence>
<dbReference type="EMBL" id="JAWXYG010000009">
    <property type="protein sequence ID" value="KAK4262256.1"/>
    <property type="molecule type" value="Genomic_DNA"/>
</dbReference>
<dbReference type="InterPro" id="IPR045064">
    <property type="entry name" value="Reticulon-like"/>
</dbReference>
<dbReference type="PROSITE" id="PS50845">
    <property type="entry name" value="RETICULON"/>
    <property type="match status" value="1"/>
</dbReference>
<keyword evidence="9" id="KW-1185">Reference proteome</keyword>
<accession>A0AAE1MJ41</accession>
<evidence type="ECO:0000256" key="1">
    <source>
        <dbReference type="ARBA" id="ARBA00004477"/>
    </source>
</evidence>
<keyword evidence="4 6" id="KW-1133">Transmembrane helix</keyword>
<feature type="transmembrane region" description="Helical" evidence="6">
    <location>
        <begin position="28"/>
        <end position="47"/>
    </location>
</feature>
<comment type="subcellular location">
    <subcellularLocation>
        <location evidence="1 6">Endoplasmic reticulum membrane</location>
        <topology evidence="1 6">Multi-pass membrane protein</topology>
    </subcellularLocation>
</comment>
<feature type="transmembrane region" description="Helical" evidence="6">
    <location>
        <begin position="53"/>
        <end position="72"/>
    </location>
</feature>
<keyword evidence="5 6" id="KW-0472">Membrane</keyword>
<keyword evidence="3 6" id="KW-0256">Endoplasmic reticulum</keyword>
<gene>
    <name evidence="8" type="ORF">QN277_027838</name>
</gene>
<reference evidence="8" key="1">
    <citation type="submission" date="2023-10" db="EMBL/GenBank/DDBJ databases">
        <title>Chromosome-level genome of the transformable northern wattle, Acacia crassicarpa.</title>
        <authorList>
            <person name="Massaro I."/>
            <person name="Sinha N.R."/>
            <person name="Poethig S."/>
            <person name="Leichty A.R."/>
        </authorList>
    </citation>
    <scope>NUCLEOTIDE SEQUENCE</scope>
    <source>
        <strain evidence="8">Acra3RX</strain>
        <tissue evidence="8">Leaf</tissue>
    </source>
</reference>
<evidence type="ECO:0000259" key="7">
    <source>
        <dbReference type="PROSITE" id="PS50845"/>
    </source>
</evidence>
<sequence>MSAPTHSSAASPSYSVLKDVALWRRKSLTATILIAATATWTLMQVYQFHFVTLFSWLVMFVLASAFLWANMLRLFGKQDTLSLSDLELSEESALKMAYVARAWLEEGIRLLFRVSVQEDWFMFLGAVTGLFLLSYVASNMDLLTLLYIGTLTSTTVPVIYNENQNRIKSSVDWLRVKCKRAYEIFDERAIQKIKRRVIINDENEMKRTNEKKAQ</sequence>
<dbReference type="Pfam" id="PF02453">
    <property type="entry name" value="Reticulon"/>
    <property type="match status" value="1"/>
</dbReference>
<feature type="transmembrane region" description="Helical" evidence="6">
    <location>
        <begin position="143"/>
        <end position="160"/>
    </location>
</feature>
<name>A0AAE1MJ41_9FABA</name>
<evidence type="ECO:0000256" key="4">
    <source>
        <dbReference type="ARBA" id="ARBA00022989"/>
    </source>
</evidence>
<evidence type="ECO:0000256" key="2">
    <source>
        <dbReference type="ARBA" id="ARBA00022692"/>
    </source>
</evidence>
<evidence type="ECO:0000256" key="6">
    <source>
        <dbReference type="RuleBase" id="RU363132"/>
    </source>
</evidence>
<organism evidence="8 9">
    <name type="scientific">Acacia crassicarpa</name>
    <name type="common">northern wattle</name>
    <dbReference type="NCBI Taxonomy" id="499986"/>
    <lineage>
        <taxon>Eukaryota</taxon>
        <taxon>Viridiplantae</taxon>
        <taxon>Streptophyta</taxon>
        <taxon>Embryophyta</taxon>
        <taxon>Tracheophyta</taxon>
        <taxon>Spermatophyta</taxon>
        <taxon>Magnoliopsida</taxon>
        <taxon>eudicotyledons</taxon>
        <taxon>Gunneridae</taxon>
        <taxon>Pentapetalae</taxon>
        <taxon>rosids</taxon>
        <taxon>fabids</taxon>
        <taxon>Fabales</taxon>
        <taxon>Fabaceae</taxon>
        <taxon>Caesalpinioideae</taxon>
        <taxon>mimosoid clade</taxon>
        <taxon>Acacieae</taxon>
        <taxon>Acacia</taxon>
    </lineage>
</organism>
<keyword evidence="2 6" id="KW-0812">Transmembrane</keyword>
<protein>
    <recommendedName>
        <fullName evidence="6">Reticulon-like protein</fullName>
    </recommendedName>
</protein>